<evidence type="ECO:0000256" key="8">
    <source>
        <dbReference type="ARBA" id="ARBA00048302"/>
    </source>
</evidence>
<keyword evidence="3 9" id="KW-0276">Fatty acid metabolism</keyword>
<keyword evidence="5 9" id="KW-0520">NAD</keyword>
<dbReference type="Proteomes" id="UP000275368">
    <property type="component" value="Chromosome"/>
</dbReference>
<dbReference type="GO" id="GO:0050343">
    <property type="term" value="F:trans-2-enoyl-CoA reductase (NADH) activity"/>
    <property type="evidence" value="ECO:0007669"/>
    <property type="project" value="UniProtKB-UniRule"/>
</dbReference>
<gene>
    <name evidence="9 13" type="primary">fabV</name>
    <name evidence="13" type="ORF">Back11_45430</name>
</gene>
<evidence type="ECO:0000256" key="2">
    <source>
        <dbReference type="ARBA" id="ARBA00022516"/>
    </source>
</evidence>
<name>A0A3G9JGK9_9BACL</name>
<dbReference type="Pfam" id="PF07055">
    <property type="entry name" value="Eno-Rase_FAD_bd"/>
    <property type="match status" value="1"/>
</dbReference>
<dbReference type="Gene3D" id="3.40.50.720">
    <property type="entry name" value="NAD(P)-binding Rossmann-like Domain"/>
    <property type="match status" value="1"/>
</dbReference>
<dbReference type="KEGG" id="pbk:Back11_45430"/>
<evidence type="ECO:0000259" key="10">
    <source>
        <dbReference type="Pfam" id="PF07055"/>
    </source>
</evidence>
<dbReference type="PANTHER" id="PTHR37480:SF1">
    <property type="entry name" value="ENOYL-[ACYL-CARRIER-PROTEIN] REDUCTASE [NADH]"/>
    <property type="match status" value="1"/>
</dbReference>
<organism evidence="13 14">
    <name type="scientific">Paenibacillus baekrokdamisoli</name>
    <dbReference type="NCBI Taxonomy" id="1712516"/>
    <lineage>
        <taxon>Bacteria</taxon>
        <taxon>Bacillati</taxon>
        <taxon>Bacillota</taxon>
        <taxon>Bacilli</taxon>
        <taxon>Bacillales</taxon>
        <taxon>Paenibacillaceae</taxon>
        <taxon>Paenibacillus</taxon>
    </lineage>
</organism>
<evidence type="ECO:0000256" key="1">
    <source>
        <dbReference type="ARBA" id="ARBA00011245"/>
    </source>
</evidence>
<evidence type="ECO:0000313" key="14">
    <source>
        <dbReference type="Proteomes" id="UP000275368"/>
    </source>
</evidence>
<dbReference type="GO" id="GO:0051287">
    <property type="term" value="F:NAD binding"/>
    <property type="evidence" value="ECO:0007669"/>
    <property type="project" value="UniProtKB-UniRule"/>
</dbReference>
<dbReference type="InterPro" id="IPR024906">
    <property type="entry name" value="Eno_Rdtase_FAD-bd_dom"/>
</dbReference>
<comment type="catalytic activity">
    <reaction evidence="8 9">
        <text>a 2,3-saturated acyl-CoA + NAD(+) = a (2E)-enoyl-CoA + NADH + H(+)</text>
        <dbReference type="Rhea" id="RHEA:18177"/>
        <dbReference type="ChEBI" id="CHEBI:15378"/>
        <dbReference type="ChEBI" id="CHEBI:57540"/>
        <dbReference type="ChEBI" id="CHEBI:57945"/>
        <dbReference type="ChEBI" id="CHEBI:58856"/>
        <dbReference type="ChEBI" id="CHEBI:65111"/>
        <dbReference type="EC" id="1.3.1.44"/>
    </reaction>
</comment>
<comment type="similarity">
    <text evidence="9">Belongs to the TER reductase family.</text>
</comment>
<evidence type="ECO:0000256" key="7">
    <source>
        <dbReference type="ARBA" id="ARBA00023160"/>
    </source>
</evidence>
<dbReference type="UniPathway" id="UPA00094"/>
<feature type="domain" description="Trans-2-enoyl-CoA reductase catalytic" evidence="11">
    <location>
        <begin position="84"/>
        <end position="319"/>
    </location>
</feature>
<evidence type="ECO:0000313" key="13">
    <source>
        <dbReference type="EMBL" id="BBH23198.1"/>
    </source>
</evidence>
<dbReference type="InterPro" id="IPR024910">
    <property type="entry name" value="Enoyl-CoA_Rdtase_cat_dom"/>
</dbReference>
<evidence type="ECO:0000256" key="5">
    <source>
        <dbReference type="ARBA" id="ARBA00023027"/>
    </source>
</evidence>
<protein>
    <recommendedName>
        <fullName evidence="9">Trans-2-enoyl-CoA reductase [NADH]</fullName>
        <shortName evidence="9">TER</shortName>
        <ecNumber evidence="9">1.3.1.44</ecNumber>
    </recommendedName>
</protein>
<keyword evidence="7 9" id="KW-0275">Fatty acid biosynthesis</keyword>
<evidence type="ECO:0000259" key="12">
    <source>
        <dbReference type="Pfam" id="PF12242"/>
    </source>
</evidence>
<feature type="binding site" evidence="9">
    <location>
        <position position="227"/>
    </location>
    <ligand>
        <name>substrate</name>
    </ligand>
</feature>
<evidence type="ECO:0000256" key="4">
    <source>
        <dbReference type="ARBA" id="ARBA00023002"/>
    </source>
</evidence>
<dbReference type="GO" id="GO:0006633">
    <property type="term" value="P:fatty acid biosynthetic process"/>
    <property type="evidence" value="ECO:0007669"/>
    <property type="project" value="UniProtKB-UniRule"/>
</dbReference>
<comment type="caution">
    <text evidence="9">Lacks conserved residue(s) required for the propagation of feature annotation.</text>
</comment>
<keyword evidence="2 9" id="KW-0444">Lipid biosynthesis</keyword>
<feature type="binding site" evidence="9">
    <location>
        <begin position="275"/>
        <end position="277"/>
    </location>
    <ligand>
        <name>NAD(+)</name>
        <dbReference type="ChEBI" id="CHEBI:57540"/>
    </ligand>
</feature>
<comment type="subunit">
    <text evidence="1 9">Monomer.</text>
</comment>
<dbReference type="PANTHER" id="PTHR37480">
    <property type="entry name" value="ENOYL-[ACYL-CARRIER-PROTEIN] REDUCTASE [NADH]"/>
    <property type="match status" value="1"/>
</dbReference>
<evidence type="ECO:0000256" key="3">
    <source>
        <dbReference type="ARBA" id="ARBA00022832"/>
    </source>
</evidence>
<dbReference type="EC" id="1.3.1.44" evidence="9"/>
<dbReference type="Pfam" id="PF12241">
    <property type="entry name" value="Enoyl_reductase"/>
    <property type="match status" value="1"/>
</dbReference>
<dbReference type="SUPFAM" id="SSF51735">
    <property type="entry name" value="NAD(P)-binding Rossmann-fold domains"/>
    <property type="match status" value="1"/>
</dbReference>
<dbReference type="AlphaFoldDB" id="A0A3G9JGK9"/>
<feature type="domain" description="Trans-2-enoyl-CoA reductase-like NAD(P)H binding" evidence="12">
    <location>
        <begin position="5"/>
        <end position="75"/>
    </location>
</feature>
<sequence length="403" mass="43850">MIEMIIKPRTRGFICTTAHPEGCAVQVQEQVEYVQAQPAIKGPSNVLVIGASAGYGLASRIVAAFGAGANTVGIYRQGERGGGRPASAGWYNSAAFEIAAQKAGLTSYSLTGDAFTDETKARTVELIRRELGQVDLVVYSVASARRTNPQTGVVSNSVLKPIGQSYTNKTVNFHTGEVSMITIDPATEDEIQETVEVMGGDDWQQWMDALQKGGVLADHATTVAYSYIGSKITQAIYREGTIGQAKDHLEATAKSLNEQLGATGGRAYVTVSKALVTQSSSAIPVVPLYISALYKVMKEKGIHEGCIEQTYRLFSERLYTSGGVAVDEKGRIRIDDWELREDVQEEVAKLWAEVTTENIAQLTDLEGYRKEFFQLFGFEIDGVDYEADVDPNVNIPNVHNETE</sequence>
<dbReference type="EMBL" id="AP019308">
    <property type="protein sequence ID" value="BBH23198.1"/>
    <property type="molecule type" value="Genomic_DNA"/>
</dbReference>
<dbReference type="Pfam" id="PF12242">
    <property type="entry name" value="Eno-Rase_NADH_b"/>
    <property type="match status" value="1"/>
</dbReference>
<dbReference type="InterPro" id="IPR036291">
    <property type="entry name" value="NAD(P)-bd_dom_sf"/>
</dbReference>
<reference evidence="13 14" key="1">
    <citation type="submission" date="2018-11" db="EMBL/GenBank/DDBJ databases">
        <title>Complete genome sequence of Paenibacillus baekrokdamisoli strain KCTC 33723.</title>
        <authorList>
            <person name="Kang S.W."/>
            <person name="Lee K.C."/>
            <person name="Kim K.K."/>
            <person name="Kim J.S."/>
            <person name="Kim D.S."/>
            <person name="Ko S.H."/>
            <person name="Yang S.H."/>
            <person name="Lee J.S."/>
        </authorList>
    </citation>
    <scope>NUCLEOTIDE SEQUENCE [LARGE SCALE GENOMIC DNA]</scope>
    <source>
        <strain evidence="13 14">KCTC 33723</strain>
    </source>
</reference>
<keyword evidence="6 9" id="KW-0443">Lipid metabolism</keyword>
<dbReference type="HAMAP" id="MF_01838">
    <property type="entry name" value="FabV_reductase"/>
    <property type="match status" value="1"/>
</dbReference>
<accession>A0A3G9JGK9</accession>
<evidence type="ECO:0000256" key="9">
    <source>
        <dbReference type="HAMAP-Rule" id="MF_01838"/>
    </source>
</evidence>
<dbReference type="NCBIfam" id="NF043048">
    <property type="entry name" value="EnoyACPredFabV"/>
    <property type="match status" value="1"/>
</dbReference>
<dbReference type="InterPro" id="IPR010758">
    <property type="entry name" value="Trans-2-enoyl-CoA_reductase"/>
</dbReference>
<feature type="binding site" evidence="9">
    <location>
        <begin position="141"/>
        <end position="142"/>
    </location>
    <ligand>
        <name>NAD(+)</name>
        <dbReference type="ChEBI" id="CHEBI:57540"/>
    </ligand>
</feature>
<dbReference type="InterPro" id="IPR050048">
    <property type="entry name" value="FabV-like_NADH_b"/>
</dbReference>
<dbReference type="GO" id="GO:0004318">
    <property type="term" value="F:enoyl-[acyl-carrier-protein] reductase (NADH) activity"/>
    <property type="evidence" value="ECO:0007669"/>
    <property type="project" value="TreeGrafter"/>
</dbReference>
<dbReference type="NCBIfam" id="NF010177">
    <property type="entry name" value="PRK13656.1"/>
    <property type="match status" value="1"/>
</dbReference>
<evidence type="ECO:0000256" key="6">
    <source>
        <dbReference type="ARBA" id="ARBA00023098"/>
    </source>
</evidence>
<feature type="binding site" evidence="9">
    <location>
        <position position="246"/>
    </location>
    <ligand>
        <name>NAD(+)</name>
        <dbReference type="ChEBI" id="CHEBI:57540"/>
    </ligand>
</feature>
<feature type="active site" description="Proton donor" evidence="9">
    <location>
        <position position="237"/>
    </location>
</feature>
<proteinExistence type="inferred from homology"/>
<keyword evidence="4 9" id="KW-0560">Oxidoreductase</keyword>
<comment type="function">
    <text evidence="9">Involved in the fatty acid synthesis (FAS II). Catalyzes the reduction of a carbon-carbon double bond in an enoyl moiety that is covalently linked to a coenzyme A (CoA).</text>
</comment>
<evidence type="ECO:0000259" key="11">
    <source>
        <dbReference type="Pfam" id="PF12241"/>
    </source>
</evidence>
<feature type="binding site" evidence="9">
    <location>
        <begin position="113"/>
        <end position="114"/>
    </location>
    <ligand>
        <name>NAD(+)</name>
        <dbReference type="ChEBI" id="CHEBI:57540"/>
    </ligand>
</feature>
<keyword evidence="14" id="KW-1185">Reference proteome</keyword>
<comment type="pathway">
    <text evidence="9">Lipid metabolism; fatty acid biosynthesis.</text>
</comment>
<feature type="domain" description="Enoyl reductase FAD binding" evidence="10">
    <location>
        <begin position="326"/>
        <end position="389"/>
    </location>
</feature>